<feature type="non-terminal residue" evidence="10">
    <location>
        <position position="1"/>
    </location>
</feature>
<feature type="region of interest" description="Disordered" evidence="6">
    <location>
        <begin position="1968"/>
        <end position="2008"/>
    </location>
</feature>
<feature type="domain" description="Ion transport" evidence="9">
    <location>
        <begin position="401"/>
        <end position="636"/>
    </location>
</feature>
<dbReference type="Gene3D" id="1.10.490.10">
    <property type="entry name" value="Globins"/>
    <property type="match status" value="5"/>
</dbReference>
<comment type="caution">
    <text evidence="10">The sequence shown here is derived from an EMBL/GenBank/DDBJ whole genome shotgun (WGS) entry which is preliminary data.</text>
</comment>
<reference evidence="10" key="1">
    <citation type="submission" date="2021-02" db="EMBL/GenBank/DDBJ databases">
        <authorList>
            <person name="Dougan E. K."/>
            <person name="Rhodes N."/>
            <person name="Thang M."/>
            <person name="Chan C."/>
        </authorList>
    </citation>
    <scope>NUCLEOTIDE SEQUENCE</scope>
</reference>
<feature type="transmembrane region" description="Helical" evidence="7">
    <location>
        <begin position="428"/>
        <end position="448"/>
    </location>
</feature>
<feature type="transmembrane region" description="Helical" evidence="7">
    <location>
        <begin position="483"/>
        <end position="504"/>
    </location>
</feature>
<sequence>NSVWMQEVLESFDDMASNVQNSYRLQEECDTLGLRLAKYRGTINLSEFKSVMLASLRSLVPKDWNSAHEVAWTWLWENVERMLKALMGKPQVQEKALESFIMSLSEDSRNYLRRQVFKSFFALAPAGQDYFKQSSTRLYWIVDQVVAMTIEIYKDPRKMVEELSALGLRHVGYGIPTEFFAPLVSGYVEVVRTLTTDENAEDGFRWSLSLISRILVRTINEGSTIVMKAINTNSARQLEMAVACAPRGKRALWLLNITVGTQSISPFYWSIESGSSESARAMLIDLLIIRADRDNYYYGLDHLFERHPDVVQRLCADAQALLPTLLDGMIWRSRLTPGGQRRVNFYLKHLIQDADQKFNQALEWMVDAGDPKILCHPVVVLFADLVWGRLANKYFLLGKCWFLFTLIIFITSQSILQYLSAGPKPQSVRVGIFALRCFIYLCSLGQLIHVQAKNVVRDIRAGNLRMLGGIIRVPEYWTSWKNFVALLLVLVLMFMLANEPIICLENYAPASMVAILLYWTLIIDLSVFSTSISAFVMVCGRVVSELSLFIGAAFFLVLAFASAISSLDHDIRDFSGIPQCMMSLAEITLSMWPTEHFAELQDSPIVFACVAVYIILAMIFLLNLLVAQLIGAYQAVSADMVGYARLNRGKIICQTVPVIPARRWKSWLATLRLDERLEFNEGDVGLAGGLQVLEPANANPTNIEMIRRFGGSTSPAMLWPEEEGAKDESDKFERLEKVILRATRNMGGSKKGSKAGGSSSMGRSSSESGAGASGGSGGGSEDGLLEVTGRSPVSAEQPPGGYREVSGRSPGGPPGPGRSPGGLREVTGRSPRSAEQPPTHRFCTIQVKRNHFGPSNLGHLGKVRSSICGRSGQGQFYDMSNQQEELEATEEMSDMDEEEEAEVEGVNEAGAAVDAEVEEIIIGALTEVQDKTLEEIRLPEDTVAEVQGTWTAYLNSASSRDAAGEAIYGAIFDSAPSLQSLFKTPRAVMAMRLMGGINNIVNAMHTPAALKTIVESLGFQHLDLDVTVPRVIIFRDAIVDLLGMELEARFTSRAKSGWQSILNYTGGAYIYVRREYAGRLKIIASSWATANKKAKEFEDAQEGDGDEAVEGGEADKEGGETKGEMDRGPKEDSKSAARATGAQEKSSQINSMIVPTTFNEMFMFNGAVMGFSNSVWMQEVLESFGDMASNVQNSYRLQEECDTLGLRLAKYRGTINLSEFKSVMLASLRSLVPKDWNSAHEVAWTWLWENVERMLKALMGKPQVQEKALESFIMSLTEDSRNYLRRQVFKSFFALAPAGQDYFKQSSTRLYWIVDQVVAMTIEIYKDPRKMVEELSALGLRHVGYGIPTEFFAPLVSGYVEVVRTLTTDENAEDGFRWSLSLISRILVRTINEGSTIVMKAINTNSARQLEMAVACAPRGKRASWLLNITVGTQSISPFYWSIESGSSESARAMLIDLLIIRADRDNYYYGLDHLFERHPDVVQRLCADAQALLPTLLDGMIWRSRLTPGGQRRVNFYLKHLIQDADQKFNQALEWMVDAGDPKILCHPVVVLFADLVWGRLANKYFLLGKCWFLFTLIIFITSQSILQYLSAGPKPQSVRVGIFALRCFIYLCSLGQLIHVQAKNVVRDIRAGNLRMLRGIIRVPEYWTSWKNFVALLLVLVLMFMLANEPIIWCLPYYDADGHTSDELIDEIAASGDHAVAAASGASVVVIYSGDLFRQHCPEGEGSLENYAPASMVAILLYWTLIIDLSVFSTSISAFVMVCGRVVSELSLFIGAAFFLVLAFASAISSLDHDIRDFSGIPQCMMSLTEITLSMWPTEHFAELQDSPIVFACVAVYIILAIIFLLNLLVAQLIGAYQAVSADMVGYARLNRGKIICQTVLVIPARRWKSWLATLRLDERLEFNEGDVGLAGGFQVLEPANANPTNIDMIRRFGGSTSPAMLWPEEEGAKDESDKFERLEKVILRATRNMGGGKKGSKAGGSSSMGRSSSESGAGASGGSGGGSED</sequence>
<evidence type="ECO:0000256" key="6">
    <source>
        <dbReference type="SAM" id="MobiDB-lite"/>
    </source>
</evidence>
<feature type="region of interest" description="Disordered" evidence="6">
    <location>
        <begin position="1096"/>
        <end position="1147"/>
    </location>
</feature>
<feature type="transmembrane region" description="Helical" evidence="7">
    <location>
        <begin position="1831"/>
        <end position="1852"/>
    </location>
</feature>
<evidence type="ECO:0000256" key="3">
    <source>
        <dbReference type="ARBA" id="ARBA00022737"/>
    </source>
</evidence>
<keyword evidence="2 7" id="KW-0812">Transmembrane</keyword>
<dbReference type="GO" id="GO:0020037">
    <property type="term" value="F:heme binding"/>
    <property type="evidence" value="ECO:0007669"/>
    <property type="project" value="InterPro"/>
</dbReference>
<gene>
    <name evidence="10" type="ORF">PGLA2088_LOCUS14300</name>
</gene>
<dbReference type="InterPro" id="IPR009050">
    <property type="entry name" value="Globin-like_sf"/>
</dbReference>
<feature type="transmembrane region" description="Helical" evidence="7">
    <location>
        <begin position="1600"/>
        <end position="1622"/>
    </location>
</feature>
<evidence type="ECO:0000256" key="1">
    <source>
        <dbReference type="ARBA" id="ARBA00004141"/>
    </source>
</evidence>
<dbReference type="InterPro" id="IPR044399">
    <property type="entry name" value="Mb-like_M"/>
</dbReference>
<feature type="transmembrane region" description="Helical" evidence="7">
    <location>
        <begin position="548"/>
        <end position="567"/>
    </location>
</feature>
<feature type="compositionally biased region" description="Low complexity" evidence="6">
    <location>
        <begin position="756"/>
        <end position="770"/>
    </location>
</feature>
<accession>A0A813J1E3</accession>
<dbReference type="InterPro" id="IPR005821">
    <property type="entry name" value="Ion_trans_dom"/>
</dbReference>
<keyword evidence="4 7" id="KW-1133">Transmembrane helix</keyword>
<evidence type="ECO:0000256" key="4">
    <source>
        <dbReference type="ARBA" id="ARBA00022989"/>
    </source>
</evidence>
<feature type="transmembrane region" description="Helical" evidence="7">
    <location>
        <begin position="1742"/>
        <end position="1765"/>
    </location>
</feature>
<evidence type="ECO:0000313" key="10">
    <source>
        <dbReference type="EMBL" id="CAE8660844.1"/>
    </source>
</evidence>
<dbReference type="EMBL" id="CAJNNW010017372">
    <property type="protein sequence ID" value="CAE8660844.1"/>
    <property type="molecule type" value="Genomic_DNA"/>
</dbReference>
<feature type="domain" description="Ion transport" evidence="9">
    <location>
        <begin position="1742"/>
        <end position="1862"/>
    </location>
</feature>
<dbReference type="GO" id="GO:0005886">
    <property type="term" value="C:plasma membrane"/>
    <property type="evidence" value="ECO:0007669"/>
    <property type="project" value="TreeGrafter"/>
</dbReference>
<name>A0A813J1E3_POLGL</name>
<feature type="region of interest" description="Disordered" evidence="6">
    <location>
        <begin position="741"/>
        <end position="840"/>
    </location>
</feature>
<feature type="transmembrane region" description="Helical" evidence="7">
    <location>
        <begin position="1772"/>
        <end position="1790"/>
    </location>
</feature>
<proteinExistence type="predicted"/>
<comment type="subcellular location">
    <subcellularLocation>
        <location evidence="1">Membrane</location>
        <topology evidence="1">Multi-pass membrane protein</topology>
    </subcellularLocation>
</comment>
<feature type="compositionally biased region" description="Basic and acidic residues" evidence="6">
    <location>
        <begin position="1113"/>
        <end position="1135"/>
    </location>
</feature>
<evidence type="ECO:0000256" key="2">
    <source>
        <dbReference type="ARBA" id="ARBA00022692"/>
    </source>
</evidence>
<dbReference type="Pfam" id="PF00042">
    <property type="entry name" value="Globin"/>
    <property type="match status" value="1"/>
</dbReference>
<evidence type="ECO:0000313" key="11">
    <source>
        <dbReference type="Proteomes" id="UP000626109"/>
    </source>
</evidence>
<dbReference type="CDD" id="cd01040">
    <property type="entry name" value="Mb-like"/>
    <property type="match status" value="3"/>
</dbReference>
<feature type="compositionally biased region" description="Acidic residues" evidence="6">
    <location>
        <begin position="1099"/>
        <end position="1112"/>
    </location>
</feature>
<feature type="domain" description="Globin" evidence="8">
    <location>
        <begin position="966"/>
        <end position="1063"/>
    </location>
</feature>
<dbReference type="PANTHER" id="PTHR10582:SF2">
    <property type="entry name" value="INACTIVE"/>
    <property type="match status" value="1"/>
</dbReference>
<keyword evidence="3" id="KW-0677">Repeat</keyword>
<dbReference type="GO" id="GO:0005216">
    <property type="term" value="F:monoatomic ion channel activity"/>
    <property type="evidence" value="ECO:0007669"/>
    <property type="project" value="InterPro"/>
</dbReference>
<keyword evidence="5 7" id="KW-0472">Membrane</keyword>
<dbReference type="InterPro" id="IPR012292">
    <property type="entry name" value="Globin/Proto"/>
</dbReference>
<feature type="transmembrane region" description="Helical" evidence="7">
    <location>
        <begin position="394"/>
        <end position="416"/>
    </location>
</feature>
<feature type="compositionally biased region" description="Gly residues" evidence="6">
    <location>
        <begin position="771"/>
        <end position="781"/>
    </location>
</feature>
<dbReference type="Proteomes" id="UP000626109">
    <property type="component" value="Unassembled WGS sequence"/>
</dbReference>
<evidence type="ECO:0000256" key="5">
    <source>
        <dbReference type="ARBA" id="ARBA00023136"/>
    </source>
</evidence>
<dbReference type="InterPro" id="IPR000971">
    <property type="entry name" value="Globin"/>
</dbReference>
<dbReference type="Pfam" id="PF00520">
    <property type="entry name" value="Ion_trans"/>
    <property type="match status" value="2"/>
</dbReference>
<dbReference type="GO" id="GO:0019825">
    <property type="term" value="F:oxygen binding"/>
    <property type="evidence" value="ECO:0007669"/>
    <property type="project" value="InterPro"/>
</dbReference>
<evidence type="ECO:0000259" key="8">
    <source>
        <dbReference type="Pfam" id="PF00042"/>
    </source>
</evidence>
<protein>
    <submittedName>
        <fullName evidence="10">Uncharacterized protein</fullName>
    </submittedName>
</protein>
<feature type="non-terminal residue" evidence="10">
    <location>
        <position position="2008"/>
    </location>
</feature>
<dbReference type="PANTHER" id="PTHR10582">
    <property type="entry name" value="TRANSIENT RECEPTOR POTENTIAL ION CHANNEL PROTEIN"/>
    <property type="match status" value="1"/>
</dbReference>
<feature type="transmembrane region" description="Helical" evidence="7">
    <location>
        <begin position="605"/>
        <end position="626"/>
    </location>
</feature>
<feature type="transmembrane region" description="Helical" evidence="7">
    <location>
        <begin position="1566"/>
        <end position="1588"/>
    </location>
</feature>
<dbReference type="SUPFAM" id="SSF46458">
    <property type="entry name" value="Globin-like"/>
    <property type="match status" value="3"/>
</dbReference>
<feature type="compositionally biased region" description="Gly residues" evidence="6">
    <location>
        <begin position="1997"/>
        <end position="2008"/>
    </location>
</feature>
<evidence type="ECO:0000256" key="7">
    <source>
        <dbReference type="SAM" id="Phobius"/>
    </source>
</evidence>
<evidence type="ECO:0000259" key="9">
    <source>
        <dbReference type="Pfam" id="PF00520"/>
    </source>
</evidence>
<feature type="transmembrane region" description="Helical" evidence="7">
    <location>
        <begin position="516"/>
        <end position="536"/>
    </location>
</feature>
<dbReference type="GO" id="GO:0098703">
    <property type="term" value="P:calcium ion import across plasma membrane"/>
    <property type="evidence" value="ECO:0007669"/>
    <property type="project" value="TreeGrafter"/>
</dbReference>
<organism evidence="10 11">
    <name type="scientific">Polarella glacialis</name>
    <name type="common">Dinoflagellate</name>
    <dbReference type="NCBI Taxonomy" id="89957"/>
    <lineage>
        <taxon>Eukaryota</taxon>
        <taxon>Sar</taxon>
        <taxon>Alveolata</taxon>
        <taxon>Dinophyceae</taxon>
        <taxon>Suessiales</taxon>
        <taxon>Suessiaceae</taxon>
        <taxon>Polarella</taxon>
    </lineage>
</organism>
<feature type="transmembrane region" description="Helical" evidence="7">
    <location>
        <begin position="1655"/>
        <end position="1680"/>
    </location>
</feature>
<feature type="compositionally biased region" description="Low complexity" evidence="6">
    <location>
        <begin position="1982"/>
        <end position="1996"/>
    </location>
</feature>
<dbReference type="InterPro" id="IPR024862">
    <property type="entry name" value="TRPV"/>
</dbReference>